<keyword evidence="1" id="KW-1133">Transmembrane helix</keyword>
<evidence type="ECO:0000313" key="3">
    <source>
        <dbReference type="Proteomes" id="UP001596524"/>
    </source>
</evidence>
<reference evidence="3" key="1">
    <citation type="journal article" date="2019" name="Int. J. Syst. Evol. Microbiol.">
        <title>The Global Catalogue of Microorganisms (GCM) 10K type strain sequencing project: providing services to taxonomists for standard genome sequencing and annotation.</title>
        <authorList>
            <consortium name="The Broad Institute Genomics Platform"/>
            <consortium name="The Broad Institute Genome Sequencing Center for Infectious Disease"/>
            <person name="Wu L."/>
            <person name="Ma J."/>
        </authorList>
    </citation>
    <scope>NUCLEOTIDE SEQUENCE [LARGE SCALE GENOMIC DNA]</scope>
    <source>
        <strain evidence="3">FCH27</strain>
    </source>
</reference>
<feature type="transmembrane region" description="Helical" evidence="1">
    <location>
        <begin position="48"/>
        <end position="64"/>
    </location>
</feature>
<proteinExistence type="predicted"/>
<accession>A0ABW2N4M2</accession>
<protein>
    <recommendedName>
        <fullName evidence="4">DUF2510 domain-containing protein</fullName>
    </recommendedName>
</protein>
<keyword evidence="1" id="KW-0472">Membrane</keyword>
<keyword evidence="3" id="KW-1185">Reference proteome</keyword>
<name>A0ABW2N4M2_9ACTN</name>
<gene>
    <name evidence="2" type="ORF">ACFQO6_11715</name>
</gene>
<dbReference type="Proteomes" id="UP001596524">
    <property type="component" value="Unassembled WGS sequence"/>
</dbReference>
<comment type="caution">
    <text evidence="2">The sequence shown here is derived from an EMBL/GenBank/DDBJ whole genome shotgun (WGS) entry which is preliminary data.</text>
</comment>
<dbReference type="RefSeq" id="WP_255888539.1">
    <property type="nucleotide sequence ID" value="NZ_JAFMZM010000001.1"/>
</dbReference>
<sequence>MAFRLTDGPGRGPHPTEVAGYERARTLGLLPSVPAEPPSPVVFSSMKAMWGFVAFTFGMFPFMPLADGPIIVIPVLLGFTGIVAGILVTSRLQLREFEAGYARIELMIGSAVGRRIRFQGAAGVASGPEWDLRGLWLLDRHDRPVRPPVEGVMPPGYYPSPSRPGQLEYWTVRDWTEAYQQPAVPFLETPTST</sequence>
<evidence type="ECO:0000313" key="2">
    <source>
        <dbReference type="EMBL" id="MFC7360940.1"/>
    </source>
</evidence>
<dbReference type="EMBL" id="JBHTCH010000014">
    <property type="protein sequence ID" value="MFC7360940.1"/>
    <property type="molecule type" value="Genomic_DNA"/>
</dbReference>
<feature type="transmembrane region" description="Helical" evidence="1">
    <location>
        <begin position="70"/>
        <end position="88"/>
    </location>
</feature>
<evidence type="ECO:0000256" key="1">
    <source>
        <dbReference type="SAM" id="Phobius"/>
    </source>
</evidence>
<evidence type="ECO:0008006" key="4">
    <source>
        <dbReference type="Google" id="ProtNLM"/>
    </source>
</evidence>
<keyword evidence="1" id="KW-0812">Transmembrane</keyword>
<organism evidence="2 3">
    <name type="scientific">Nocardioides astragali</name>
    <dbReference type="NCBI Taxonomy" id="1776736"/>
    <lineage>
        <taxon>Bacteria</taxon>
        <taxon>Bacillati</taxon>
        <taxon>Actinomycetota</taxon>
        <taxon>Actinomycetes</taxon>
        <taxon>Propionibacteriales</taxon>
        <taxon>Nocardioidaceae</taxon>
        <taxon>Nocardioides</taxon>
    </lineage>
</organism>